<dbReference type="EMBL" id="OZ075117">
    <property type="protein sequence ID" value="CAL5083229.1"/>
    <property type="molecule type" value="Genomic_DNA"/>
</dbReference>
<dbReference type="PANTHER" id="PTHR33647:SF25">
    <property type="entry name" value="OS07G0516400 PROTEIN"/>
    <property type="match status" value="1"/>
</dbReference>
<evidence type="ECO:0000313" key="2">
    <source>
        <dbReference type="EMBL" id="CAL5083229.1"/>
    </source>
</evidence>
<feature type="region of interest" description="Disordered" evidence="1">
    <location>
        <begin position="105"/>
        <end position="124"/>
    </location>
</feature>
<accession>A0ABC9FZ13</accession>
<dbReference type="AlphaFoldDB" id="A0ABC9FZ13"/>
<name>A0ABC9FZ13_9POAL</name>
<protein>
    <submittedName>
        <fullName evidence="2">Uncharacterized protein</fullName>
    </submittedName>
</protein>
<evidence type="ECO:0000313" key="3">
    <source>
        <dbReference type="Proteomes" id="UP001497457"/>
    </source>
</evidence>
<feature type="region of interest" description="Disordered" evidence="1">
    <location>
        <begin position="1"/>
        <end position="60"/>
    </location>
</feature>
<organism evidence="2 3">
    <name type="scientific">Urochloa decumbens</name>
    <dbReference type="NCBI Taxonomy" id="240449"/>
    <lineage>
        <taxon>Eukaryota</taxon>
        <taxon>Viridiplantae</taxon>
        <taxon>Streptophyta</taxon>
        <taxon>Embryophyta</taxon>
        <taxon>Tracheophyta</taxon>
        <taxon>Spermatophyta</taxon>
        <taxon>Magnoliopsida</taxon>
        <taxon>Liliopsida</taxon>
        <taxon>Poales</taxon>
        <taxon>Poaceae</taxon>
        <taxon>PACMAD clade</taxon>
        <taxon>Panicoideae</taxon>
        <taxon>Panicodae</taxon>
        <taxon>Paniceae</taxon>
        <taxon>Melinidinae</taxon>
        <taxon>Urochloa</taxon>
    </lineage>
</organism>
<keyword evidence="3" id="KW-1185">Reference proteome</keyword>
<proteinExistence type="predicted"/>
<sequence>MGNCLERPRRGGGGSGGAKHYAKTNPVWVEEQVGRKEEEEAPRKAKGESAPAAGAAAPTEVKIRITRKQLEELLRRVEGGKESGDGGVPVRDVISELLYVASTSSNFRHREEGQWRPSLQSIPE</sequence>
<reference evidence="2" key="1">
    <citation type="submission" date="2024-10" db="EMBL/GenBank/DDBJ databases">
        <authorList>
            <person name="Ryan C."/>
        </authorList>
    </citation>
    <scope>NUCLEOTIDE SEQUENCE [LARGE SCALE GENOMIC DNA]</scope>
</reference>
<dbReference type="PANTHER" id="PTHR33647">
    <property type="entry name" value="OS01G0793900 PROTEIN"/>
    <property type="match status" value="1"/>
</dbReference>
<feature type="compositionally biased region" description="Low complexity" evidence="1">
    <location>
        <begin position="48"/>
        <end position="58"/>
    </location>
</feature>
<gene>
    <name evidence="2" type="ORF">URODEC1_LOCUS109804</name>
</gene>
<dbReference type="Proteomes" id="UP001497457">
    <property type="component" value="Chromosome 7b"/>
</dbReference>
<feature type="compositionally biased region" description="Basic and acidic residues" evidence="1">
    <location>
        <begin position="32"/>
        <end position="47"/>
    </location>
</feature>
<evidence type="ECO:0000256" key="1">
    <source>
        <dbReference type="SAM" id="MobiDB-lite"/>
    </source>
</evidence>